<reference evidence="3 4" key="1">
    <citation type="journal article" date="2011" name="BMC Genomics">
        <title>Insight into cross-talk between intra-amoebal pathogens.</title>
        <authorList>
            <person name="Gimenez G."/>
            <person name="Bertelli C."/>
            <person name="Moliner C."/>
            <person name="Robert C."/>
            <person name="Raoult D."/>
            <person name="Fournier P.E."/>
            <person name="Greub G."/>
        </authorList>
    </citation>
    <scope>NUCLEOTIDE SEQUENCE [LARGE SCALE GENOMIC DNA]</scope>
    <source>
        <strain evidence="3 4">LLAP12</strain>
    </source>
</reference>
<dbReference type="eggNOG" id="ENOG5031EZD">
    <property type="taxonomic scope" value="Bacteria"/>
</dbReference>
<dbReference type="HOGENOM" id="CLU_090624_0_0_6"/>
<name>G9ES20_9GAMM</name>
<dbReference type="PROSITE" id="PS51186">
    <property type="entry name" value="GNAT"/>
    <property type="match status" value="1"/>
</dbReference>
<evidence type="ECO:0000259" key="2">
    <source>
        <dbReference type="PROSITE" id="PS51186"/>
    </source>
</evidence>
<feature type="region of interest" description="Disordered" evidence="1">
    <location>
        <begin position="175"/>
        <end position="194"/>
    </location>
</feature>
<dbReference type="AlphaFoldDB" id="G9ES20"/>
<dbReference type="Proteomes" id="UP000002770">
    <property type="component" value="Unassembled WGS sequence"/>
</dbReference>
<evidence type="ECO:0000313" key="4">
    <source>
        <dbReference type="Proteomes" id="UP000002770"/>
    </source>
</evidence>
<dbReference type="SUPFAM" id="SSF55729">
    <property type="entry name" value="Acyl-CoA N-acyltransferases (Nat)"/>
    <property type="match status" value="1"/>
</dbReference>
<dbReference type="Pfam" id="PF00583">
    <property type="entry name" value="Acetyltransf_1"/>
    <property type="match status" value="1"/>
</dbReference>
<feature type="compositionally biased region" description="Basic and acidic residues" evidence="1">
    <location>
        <begin position="182"/>
        <end position="194"/>
    </location>
</feature>
<gene>
    <name evidence="3" type="ORF">LDG_8092</name>
</gene>
<dbReference type="InterPro" id="IPR016181">
    <property type="entry name" value="Acyl_CoA_acyltransferase"/>
</dbReference>
<dbReference type="InParanoid" id="G9ES20"/>
<dbReference type="Gene3D" id="3.40.630.30">
    <property type="match status" value="1"/>
</dbReference>
<dbReference type="GO" id="GO:0016747">
    <property type="term" value="F:acyltransferase activity, transferring groups other than amino-acyl groups"/>
    <property type="evidence" value="ECO:0007669"/>
    <property type="project" value="InterPro"/>
</dbReference>
<dbReference type="InterPro" id="IPR000182">
    <property type="entry name" value="GNAT_dom"/>
</dbReference>
<keyword evidence="4" id="KW-1185">Reference proteome</keyword>
<evidence type="ECO:0000313" key="3">
    <source>
        <dbReference type="EMBL" id="EHL29801.1"/>
    </source>
</evidence>
<feature type="domain" description="N-acetyltransferase" evidence="2">
    <location>
        <begin position="27"/>
        <end position="172"/>
    </location>
</feature>
<sequence length="194" mass="23062">MNSFIKPLQGYVFYEKNPLHNEINTIKEYLIDKEKDISATQEYLIKLFKIRSYFEEIFDHEKNKIHQNNTIIEYLVLKFHEQPIAFFTCELNYKSGYTYLRFINIAPSFNRLGLAKIILDEVSKHYPDSLGLELYARKDNLSALAFYNNCGFQKFEQFDFQEPAYPHDARLHFPQNDATNEPEEHIGFQRKLGD</sequence>
<accession>G9ES20</accession>
<proteinExistence type="predicted"/>
<evidence type="ECO:0000256" key="1">
    <source>
        <dbReference type="SAM" id="MobiDB-lite"/>
    </source>
</evidence>
<organism evidence="3 4">
    <name type="scientific">Legionella drancourtii LLAP12</name>
    <dbReference type="NCBI Taxonomy" id="658187"/>
    <lineage>
        <taxon>Bacteria</taxon>
        <taxon>Pseudomonadati</taxon>
        <taxon>Pseudomonadota</taxon>
        <taxon>Gammaproteobacteria</taxon>
        <taxon>Legionellales</taxon>
        <taxon>Legionellaceae</taxon>
        <taxon>Legionella</taxon>
    </lineage>
</organism>
<protein>
    <recommendedName>
        <fullName evidence="2">N-acetyltransferase domain-containing protein</fullName>
    </recommendedName>
</protein>
<dbReference type="EMBL" id="JH413843">
    <property type="protein sequence ID" value="EHL29801.1"/>
    <property type="molecule type" value="Genomic_DNA"/>
</dbReference>